<evidence type="ECO:0000313" key="3">
    <source>
        <dbReference type="EMBL" id="CAL1302124.1"/>
    </source>
</evidence>
<keyword evidence="4" id="KW-1185">Reference proteome</keyword>
<feature type="disulfide bond" evidence="1">
    <location>
        <begin position="716"/>
        <end position="725"/>
    </location>
</feature>
<feature type="domain" description="EGF-like" evidence="2">
    <location>
        <begin position="692"/>
        <end position="726"/>
    </location>
</feature>
<feature type="domain" description="EGF-like" evidence="2">
    <location>
        <begin position="384"/>
        <end position="418"/>
    </location>
</feature>
<feature type="disulfide bond" evidence="1">
    <location>
        <begin position="177"/>
        <end position="186"/>
    </location>
</feature>
<comment type="caution">
    <text evidence="3">The sequence shown here is derived from an EMBL/GenBank/DDBJ whole genome shotgun (WGS) entry which is preliminary data.</text>
</comment>
<sequence>KCEKDDNCANGGTCNTETGKCNCPTGTNGVNCKNIEGCDQLNCQTKSATCVFDVAGKMPTCKCNADNFYFEEDDCHKKCEKDDNCANGGTCNTETGKCNCPTGTNGVNCKNIEGCDQLNCQTKSATCVFDVAEKMPTCKCNADNFYFEEDDCHKKCEKDDNCANGGTCNTETGKCNCPTGTYGVNCKNIEGCDQLNCQTKSATCVFDVAGRMPTCKCNADNFYFEEDDCHKKCEKDDNCANGGTCNTETGKCNCPTGTNGVNCKNIEGCDQLNCQTKSATCVFDDAEKMPTCKCNADNFYFEEDDCHKKCEKDDNCANGGTCNTETGKCNCPTGTNGVNCKNIEGCDQLNCQTKSATCVFDVAGRMPTCKCNADNFYFEEDDCHKKCEKDNNCANGGTCNTETGKCNCLTGTNGVNCKNIEGCDQLNCQTKSATCVFDVAGKMPTCKCNADNFYFEEDDCHKKCEKDDNCANGGTCNTETGKCNCLTGTNGVNCKNIIGCDQLNCQTKSATCVFDVEGKMPTCKCNADNFYFQEDVCHKKCEKDDNCANGGTCNTETGKCNCPTGTNGVNCKNIEGCDQLNCQTKSATCVFDVAGKMPTCKCNADNFYFEEDDCHKKCEEDDNCANGGTCNTETGKCNCPTGTNGVNCKNIEGCDQLNCQTKSATCVFDVAGRMPTCKCNADNFYFEEDDCHKKCEKDNNCANGGTCNTETGKCNCLTGTNGVNCKNIEGCDQLNCQTKSATCVFDVAGKMPTCKCNADNFYFEEDDCH</sequence>
<dbReference type="PRINTS" id="PR00011">
    <property type="entry name" value="EGFLAMININ"/>
</dbReference>
<dbReference type="PROSITE" id="PS50026">
    <property type="entry name" value="EGF_3"/>
    <property type="match status" value="10"/>
</dbReference>
<feature type="disulfide bond" evidence="1">
    <location>
        <begin position="485"/>
        <end position="494"/>
    </location>
</feature>
<dbReference type="EMBL" id="CAXIEN010001358">
    <property type="protein sequence ID" value="CAL1302124.1"/>
    <property type="molecule type" value="Genomic_DNA"/>
</dbReference>
<feature type="disulfide bond" evidence="1">
    <location>
        <begin position="23"/>
        <end position="32"/>
    </location>
</feature>
<feature type="non-terminal residue" evidence="3">
    <location>
        <position position="1"/>
    </location>
</feature>
<name>A0AAV2C0U0_9ARAC</name>
<feature type="domain" description="EGF-like" evidence="2">
    <location>
        <begin position="615"/>
        <end position="649"/>
    </location>
</feature>
<dbReference type="PROSITE" id="PS00022">
    <property type="entry name" value="EGF_1"/>
    <property type="match status" value="10"/>
</dbReference>
<keyword evidence="1" id="KW-1015">Disulfide bond</keyword>
<feature type="domain" description="EGF-like" evidence="2">
    <location>
        <begin position="461"/>
        <end position="495"/>
    </location>
</feature>
<feature type="domain" description="EGF-like" evidence="2">
    <location>
        <begin position="76"/>
        <end position="110"/>
    </location>
</feature>
<feature type="disulfide bond" evidence="1">
    <location>
        <begin position="562"/>
        <end position="571"/>
    </location>
</feature>
<feature type="disulfide bond" evidence="1">
    <location>
        <begin position="254"/>
        <end position="263"/>
    </location>
</feature>
<keyword evidence="1" id="KW-0245">EGF-like domain</keyword>
<feature type="disulfide bond" evidence="1">
    <location>
        <begin position="331"/>
        <end position="340"/>
    </location>
</feature>
<gene>
    <name evidence="3" type="ORF">LARSCL_LOCUS22914</name>
</gene>
<feature type="domain" description="EGF-like" evidence="2">
    <location>
        <begin position="538"/>
        <end position="572"/>
    </location>
</feature>
<dbReference type="PANTHER" id="PTHR24033:SF151">
    <property type="entry name" value="NOTCH 2"/>
    <property type="match status" value="1"/>
</dbReference>
<feature type="domain" description="EGF-like" evidence="2">
    <location>
        <begin position="307"/>
        <end position="341"/>
    </location>
</feature>
<dbReference type="Proteomes" id="UP001497382">
    <property type="component" value="Unassembled WGS sequence"/>
</dbReference>
<feature type="disulfide bond" evidence="1">
    <location>
        <begin position="408"/>
        <end position="417"/>
    </location>
</feature>
<accession>A0AAV2C0U0</accession>
<proteinExistence type="predicted"/>
<feature type="disulfide bond" evidence="1">
    <location>
        <begin position="639"/>
        <end position="648"/>
    </location>
</feature>
<comment type="caution">
    <text evidence="1">Lacks conserved residue(s) required for the propagation of feature annotation.</text>
</comment>
<feature type="domain" description="EGF-like" evidence="2">
    <location>
        <begin position="153"/>
        <end position="187"/>
    </location>
</feature>
<organism evidence="3 4">
    <name type="scientific">Larinioides sclopetarius</name>
    <dbReference type="NCBI Taxonomy" id="280406"/>
    <lineage>
        <taxon>Eukaryota</taxon>
        <taxon>Metazoa</taxon>
        <taxon>Ecdysozoa</taxon>
        <taxon>Arthropoda</taxon>
        <taxon>Chelicerata</taxon>
        <taxon>Arachnida</taxon>
        <taxon>Araneae</taxon>
        <taxon>Araneomorphae</taxon>
        <taxon>Entelegynae</taxon>
        <taxon>Araneoidea</taxon>
        <taxon>Araneidae</taxon>
        <taxon>Larinioides</taxon>
    </lineage>
</organism>
<dbReference type="InterPro" id="IPR000742">
    <property type="entry name" value="EGF"/>
</dbReference>
<feature type="domain" description="EGF-like" evidence="2">
    <location>
        <begin position="1"/>
        <end position="33"/>
    </location>
</feature>
<evidence type="ECO:0000259" key="2">
    <source>
        <dbReference type="PROSITE" id="PS50026"/>
    </source>
</evidence>
<evidence type="ECO:0000256" key="1">
    <source>
        <dbReference type="PROSITE-ProRule" id="PRU00076"/>
    </source>
</evidence>
<feature type="disulfide bond" evidence="1">
    <location>
        <begin position="100"/>
        <end position="109"/>
    </location>
</feature>
<dbReference type="AlphaFoldDB" id="A0AAV2C0U0"/>
<dbReference type="PANTHER" id="PTHR24033">
    <property type="entry name" value="EGF-LIKE DOMAIN-CONTAINING PROTEIN"/>
    <property type="match status" value="1"/>
</dbReference>
<evidence type="ECO:0000313" key="4">
    <source>
        <dbReference type="Proteomes" id="UP001497382"/>
    </source>
</evidence>
<dbReference type="InterPro" id="IPR051830">
    <property type="entry name" value="NOTCH_homolog"/>
</dbReference>
<feature type="non-terminal residue" evidence="3">
    <location>
        <position position="769"/>
    </location>
</feature>
<feature type="domain" description="EGF-like" evidence="2">
    <location>
        <begin position="230"/>
        <end position="264"/>
    </location>
</feature>
<protein>
    <recommendedName>
        <fullName evidence="2">EGF-like domain-containing protein</fullName>
    </recommendedName>
</protein>
<reference evidence="3 4" key="1">
    <citation type="submission" date="2024-04" db="EMBL/GenBank/DDBJ databases">
        <authorList>
            <person name="Rising A."/>
            <person name="Reimegard J."/>
            <person name="Sonavane S."/>
            <person name="Akerstrom W."/>
            <person name="Nylinder S."/>
            <person name="Hedman E."/>
            <person name="Kallberg Y."/>
        </authorList>
    </citation>
    <scope>NUCLEOTIDE SEQUENCE [LARGE SCALE GENOMIC DNA]</scope>
</reference>
<dbReference type="SMART" id="SM00181">
    <property type="entry name" value="EGF"/>
    <property type="match status" value="20"/>
</dbReference>